<keyword evidence="3" id="KW-1185">Reference proteome</keyword>
<reference evidence="2 3" key="1">
    <citation type="submission" date="2024-01" db="EMBL/GenBank/DDBJ databases">
        <title>The genomes of 5 underutilized Papilionoideae crops provide insights into root nodulation and disease resistanc.</title>
        <authorList>
            <person name="Jiang F."/>
        </authorList>
    </citation>
    <scope>NUCLEOTIDE SEQUENCE [LARGE SCALE GENOMIC DNA]</scope>
    <source>
        <strain evidence="2">DUOXIRENSHENG_FW03</strain>
        <tissue evidence="2">Leaves</tissue>
    </source>
</reference>
<dbReference type="EMBL" id="JAYMYS010000008">
    <property type="protein sequence ID" value="KAK7385578.1"/>
    <property type="molecule type" value="Genomic_DNA"/>
</dbReference>
<dbReference type="SUPFAM" id="SSF53756">
    <property type="entry name" value="UDP-Glycosyltransferase/glycogen phosphorylase"/>
    <property type="match status" value="1"/>
</dbReference>
<dbReference type="GO" id="GO:0080044">
    <property type="term" value="F:quercetin 7-O-glucosyltransferase activity"/>
    <property type="evidence" value="ECO:0007669"/>
    <property type="project" value="TreeGrafter"/>
</dbReference>
<proteinExistence type="inferred from homology"/>
<evidence type="ECO:0000256" key="1">
    <source>
        <dbReference type="ARBA" id="ARBA00009995"/>
    </source>
</evidence>
<accession>A0AAN9RZ27</accession>
<dbReference type="Gene3D" id="3.40.50.2000">
    <property type="entry name" value="Glycogen Phosphorylase B"/>
    <property type="match status" value="1"/>
</dbReference>
<gene>
    <name evidence="2" type="ORF">VNO78_31303</name>
</gene>
<name>A0AAN9RZ27_PSOTE</name>
<sequence length="176" mass="19738">MDDKIQVRSTIGGHVVAVPYPGRGHVNPMMNLCKLLVSNNSHILVTFVVTEEWLGFIGSDPKPDSIRFATIPNVIPSEQGRANDFVGFFEAVMTKMEAPFQQLLQRLHSLPTLIISDTYLFWVVRVANSTNIPVASFWPMSASVFAVLKHYHLLQQNGHYPVNLSGQLLSFHHQTI</sequence>
<dbReference type="PANTHER" id="PTHR11926:SF1395">
    <property type="entry name" value="GLYCOSYLTRANSFERASE"/>
    <property type="match status" value="1"/>
</dbReference>
<comment type="caution">
    <text evidence="2">The sequence shown here is derived from an EMBL/GenBank/DDBJ whole genome shotgun (WGS) entry which is preliminary data.</text>
</comment>
<evidence type="ECO:0000313" key="2">
    <source>
        <dbReference type="EMBL" id="KAK7385578.1"/>
    </source>
</evidence>
<protein>
    <submittedName>
        <fullName evidence="2">Uncharacterized protein</fullName>
    </submittedName>
</protein>
<comment type="similarity">
    <text evidence="1">Belongs to the UDP-glycosyltransferase family.</text>
</comment>
<dbReference type="GO" id="GO:0080043">
    <property type="term" value="F:quercetin 3-O-glucosyltransferase activity"/>
    <property type="evidence" value="ECO:0007669"/>
    <property type="project" value="TreeGrafter"/>
</dbReference>
<dbReference type="Proteomes" id="UP001386955">
    <property type="component" value="Unassembled WGS sequence"/>
</dbReference>
<evidence type="ECO:0000313" key="3">
    <source>
        <dbReference type="Proteomes" id="UP001386955"/>
    </source>
</evidence>
<dbReference type="PANTHER" id="PTHR11926">
    <property type="entry name" value="GLUCOSYL/GLUCURONOSYL TRANSFERASES"/>
    <property type="match status" value="1"/>
</dbReference>
<dbReference type="AlphaFoldDB" id="A0AAN9RZ27"/>
<organism evidence="2 3">
    <name type="scientific">Psophocarpus tetragonolobus</name>
    <name type="common">Winged bean</name>
    <name type="synonym">Dolichos tetragonolobus</name>
    <dbReference type="NCBI Taxonomy" id="3891"/>
    <lineage>
        <taxon>Eukaryota</taxon>
        <taxon>Viridiplantae</taxon>
        <taxon>Streptophyta</taxon>
        <taxon>Embryophyta</taxon>
        <taxon>Tracheophyta</taxon>
        <taxon>Spermatophyta</taxon>
        <taxon>Magnoliopsida</taxon>
        <taxon>eudicotyledons</taxon>
        <taxon>Gunneridae</taxon>
        <taxon>Pentapetalae</taxon>
        <taxon>rosids</taxon>
        <taxon>fabids</taxon>
        <taxon>Fabales</taxon>
        <taxon>Fabaceae</taxon>
        <taxon>Papilionoideae</taxon>
        <taxon>50 kb inversion clade</taxon>
        <taxon>NPAAA clade</taxon>
        <taxon>indigoferoid/millettioid clade</taxon>
        <taxon>Phaseoleae</taxon>
        <taxon>Psophocarpus</taxon>
    </lineage>
</organism>